<comment type="caution">
    <text evidence="1">The sequence shown here is derived from an EMBL/GenBank/DDBJ whole genome shotgun (WGS) entry which is preliminary data.</text>
</comment>
<name>A0A9X6ZQ83_BACTU</name>
<protein>
    <submittedName>
        <fullName evidence="1">Uncharacterized protein</fullName>
    </submittedName>
</protein>
<sequence>MENRKYKLVVSASLVEIMTLYFDTTLEIKITETLLKKGYYDRLFCEYYIRNTDNEWLQIMDLDDDESY</sequence>
<evidence type="ECO:0000313" key="2">
    <source>
        <dbReference type="Proteomes" id="UP000224003"/>
    </source>
</evidence>
<dbReference type="AlphaFoldDB" id="A0A9X6ZQ83"/>
<accession>A0A9X6ZQ83</accession>
<dbReference type="Proteomes" id="UP000224003">
    <property type="component" value="Unassembled WGS sequence"/>
</dbReference>
<dbReference type="RefSeq" id="WP_098517768.1">
    <property type="nucleotide sequence ID" value="NZ_NUVX01000081.1"/>
</dbReference>
<gene>
    <name evidence="1" type="ORF">COJ15_32985</name>
</gene>
<reference evidence="1 2" key="1">
    <citation type="submission" date="2017-09" db="EMBL/GenBank/DDBJ databases">
        <title>Large-scale bioinformatics analysis of Bacillus genomes uncovers conserved roles of natural products in bacterial physiology.</title>
        <authorList>
            <consortium name="Agbiome Team Llc"/>
            <person name="Bleich R.M."/>
            <person name="Grubbs K.J."/>
            <person name="Santa Maria K.C."/>
            <person name="Allen S.E."/>
            <person name="Farag S."/>
            <person name="Shank E.A."/>
            <person name="Bowers A."/>
        </authorList>
    </citation>
    <scope>NUCLEOTIDE SEQUENCE [LARGE SCALE GENOMIC DNA]</scope>
    <source>
        <strain evidence="1 2">AFS085496</strain>
    </source>
</reference>
<proteinExistence type="predicted"/>
<evidence type="ECO:0000313" key="1">
    <source>
        <dbReference type="EMBL" id="PFJ29082.1"/>
    </source>
</evidence>
<dbReference type="EMBL" id="NUVX01000081">
    <property type="protein sequence ID" value="PFJ29082.1"/>
    <property type="molecule type" value="Genomic_DNA"/>
</dbReference>
<organism evidence="1 2">
    <name type="scientific">Bacillus thuringiensis</name>
    <dbReference type="NCBI Taxonomy" id="1428"/>
    <lineage>
        <taxon>Bacteria</taxon>
        <taxon>Bacillati</taxon>
        <taxon>Bacillota</taxon>
        <taxon>Bacilli</taxon>
        <taxon>Bacillales</taxon>
        <taxon>Bacillaceae</taxon>
        <taxon>Bacillus</taxon>
        <taxon>Bacillus cereus group</taxon>
    </lineage>
</organism>